<name>A0ABZ1W2M3_9ACTN</name>
<evidence type="ECO:0000313" key="3">
    <source>
        <dbReference type="Proteomes" id="UP001432014"/>
    </source>
</evidence>
<gene>
    <name evidence="2" type="ORF">OG469_05830</name>
</gene>
<keyword evidence="3" id="KW-1185">Reference proteome</keyword>
<dbReference type="EMBL" id="CP108482">
    <property type="protein sequence ID" value="WUS55075.1"/>
    <property type="molecule type" value="Genomic_DNA"/>
</dbReference>
<dbReference type="RefSeq" id="WP_329500354.1">
    <property type="nucleotide sequence ID" value="NZ_CP108460.1"/>
</dbReference>
<organism evidence="2 3">
    <name type="scientific">Kitasatospora herbaricolor</name>
    <dbReference type="NCBI Taxonomy" id="68217"/>
    <lineage>
        <taxon>Bacteria</taxon>
        <taxon>Bacillati</taxon>
        <taxon>Actinomycetota</taxon>
        <taxon>Actinomycetes</taxon>
        <taxon>Kitasatosporales</taxon>
        <taxon>Streptomycetaceae</taxon>
        <taxon>Kitasatospora</taxon>
    </lineage>
</organism>
<evidence type="ECO:0000313" key="2">
    <source>
        <dbReference type="EMBL" id="WUS55075.1"/>
    </source>
</evidence>
<evidence type="ECO:0000256" key="1">
    <source>
        <dbReference type="SAM" id="MobiDB-lite"/>
    </source>
</evidence>
<dbReference type="Proteomes" id="UP001432014">
    <property type="component" value="Chromosome"/>
</dbReference>
<sequence length="137" mass="14377">MLLSPASTALRHASEREPTAWPGPPGHGPFAGPADIRKPAARPVPGPAGDHAAQPAWLVTVHTHGEDGRRGRHSFVERAGTGSQAVDAALARATTLSACRHRRDATIGALDCCKQQTFVTAARLGRPEPGRRLMATA</sequence>
<proteinExistence type="predicted"/>
<accession>A0ABZ1W2M3</accession>
<reference evidence="2 3" key="1">
    <citation type="submission" date="2022-10" db="EMBL/GenBank/DDBJ databases">
        <title>The complete genomes of actinobacterial strains from the NBC collection.</title>
        <authorList>
            <person name="Joergensen T.S."/>
            <person name="Alvarez Arevalo M."/>
            <person name="Sterndorff E.B."/>
            <person name="Faurdal D."/>
            <person name="Vuksanovic O."/>
            <person name="Mourched A.-S."/>
            <person name="Charusanti P."/>
            <person name="Shaw S."/>
            <person name="Blin K."/>
            <person name="Weber T."/>
        </authorList>
    </citation>
    <scope>NUCLEOTIDE SEQUENCE [LARGE SCALE GENOMIC DNA]</scope>
    <source>
        <strain evidence="2 3">NBC_01247</strain>
    </source>
</reference>
<protein>
    <submittedName>
        <fullName evidence="2">Uncharacterized protein</fullName>
    </submittedName>
</protein>
<feature type="region of interest" description="Disordered" evidence="1">
    <location>
        <begin position="1"/>
        <end position="54"/>
    </location>
</feature>